<evidence type="ECO:0000313" key="4">
    <source>
        <dbReference type="EMBL" id="KAK5088745.1"/>
    </source>
</evidence>
<name>A0AAN7T3S1_9EURO</name>
<dbReference type="InterPro" id="IPR050300">
    <property type="entry name" value="GDXG_lipolytic_enzyme"/>
</dbReference>
<dbReference type="InterPro" id="IPR029058">
    <property type="entry name" value="AB_hydrolase_fold"/>
</dbReference>
<dbReference type="PANTHER" id="PTHR48081:SF25">
    <property type="entry name" value="PUTATIVE (AFU_ORTHOLOGUE AFUA_3G11560)-RELATED"/>
    <property type="match status" value="1"/>
</dbReference>
<evidence type="ECO:0000256" key="1">
    <source>
        <dbReference type="ARBA" id="ARBA00010515"/>
    </source>
</evidence>
<dbReference type="SUPFAM" id="SSF53474">
    <property type="entry name" value="alpha/beta-Hydrolases"/>
    <property type="match status" value="1"/>
</dbReference>
<evidence type="ECO:0000256" key="2">
    <source>
        <dbReference type="ARBA" id="ARBA00022801"/>
    </source>
</evidence>
<sequence length="488" mass="53773">MDISPWTLAKLLIPQIPRILKLAIYNRLGLSPCADKQDPRTEIVVSIIKSTLTGKKPLSVIQQAGLKDPGIKGQLWIATACCPAPDNEIRDAVIRSVKELGDGTEQYDLPTTTDVEGEWTGHRSGVDKKTPRPNLAGGEKEHYANLTKEVTSPVTILYFHGGAYFLMDPISHRAVTSALAKKTGGRCFSVRYRLAPQTPFPGQLVDALTAYLYLLAPPEGAFHEPVQAKNIVFSGDSAGGHLSFGLVLLILTLQRAGVTSIKFHGKEVPLELPAGVAGNSPWVDVLRSLPSVTTNAKYDYLDPPSPTGLPLKPLPEDEIWPTKPPRAEIFCRASTLTHPLCSPLAAMPEHWKGAPPVFICLGNEGLEDEITVFARRLYQAGVKLEFVGYEGQPHCFAMIFPTTAAGSDCMNRWAAFVKRAVGGVAERTDTGRWWKAKSNPMQWREVKLGEMGVSDDMVKSRMDEMKAYGTEREENWRREYEKTGRARL</sequence>
<dbReference type="AlphaFoldDB" id="A0AAN7T3S1"/>
<organism evidence="4 5">
    <name type="scientific">Lithohypha guttulata</name>
    <dbReference type="NCBI Taxonomy" id="1690604"/>
    <lineage>
        <taxon>Eukaryota</taxon>
        <taxon>Fungi</taxon>
        <taxon>Dikarya</taxon>
        <taxon>Ascomycota</taxon>
        <taxon>Pezizomycotina</taxon>
        <taxon>Eurotiomycetes</taxon>
        <taxon>Chaetothyriomycetidae</taxon>
        <taxon>Chaetothyriales</taxon>
        <taxon>Trichomeriaceae</taxon>
        <taxon>Lithohypha</taxon>
    </lineage>
</organism>
<keyword evidence="2" id="KW-0378">Hydrolase</keyword>
<evidence type="ECO:0000259" key="3">
    <source>
        <dbReference type="Pfam" id="PF07859"/>
    </source>
</evidence>
<accession>A0AAN7T3S1</accession>
<feature type="domain" description="Alpha/beta hydrolase fold-3" evidence="3">
    <location>
        <begin position="156"/>
        <end position="397"/>
    </location>
</feature>
<proteinExistence type="inferred from homology"/>
<dbReference type="PROSITE" id="PS01173">
    <property type="entry name" value="LIPASE_GDXG_HIS"/>
    <property type="match status" value="1"/>
</dbReference>
<dbReference type="GO" id="GO:0016787">
    <property type="term" value="F:hydrolase activity"/>
    <property type="evidence" value="ECO:0007669"/>
    <property type="project" value="UniProtKB-KW"/>
</dbReference>
<dbReference type="Proteomes" id="UP001309876">
    <property type="component" value="Unassembled WGS sequence"/>
</dbReference>
<dbReference type="EMBL" id="JAVRRJ010000002">
    <property type="protein sequence ID" value="KAK5088745.1"/>
    <property type="molecule type" value="Genomic_DNA"/>
</dbReference>
<comment type="caution">
    <text evidence="4">The sequence shown here is derived from an EMBL/GenBank/DDBJ whole genome shotgun (WGS) entry which is preliminary data.</text>
</comment>
<protein>
    <recommendedName>
        <fullName evidence="3">Alpha/beta hydrolase fold-3 domain-containing protein</fullName>
    </recommendedName>
</protein>
<reference evidence="4 5" key="1">
    <citation type="submission" date="2023-08" db="EMBL/GenBank/DDBJ databases">
        <title>Black Yeasts Isolated from many extreme environments.</title>
        <authorList>
            <person name="Coleine C."/>
            <person name="Stajich J.E."/>
            <person name="Selbmann L."/>
        </authorList>
    </citation>
    <scope>NUCLEOTIDE SEQUENCE [LARGE SCALE GENOMIC DNA]</scope>
    <source>
        <strain evidence="4 5">CCFEE 5910</strain>
    </source>
</reference>
<dbReference type="Gene3D" id="3.40.50.1820">
    <property type="entry name" value="alpha/beta hydrolase"/>
    <property type="match status" value="1"/>
</dbReference>
<comment type="similarity">
    <text evidence="1">Belongs to the 'GDXG' lipolytic enzyme family.</text>
</comment>
<evidence type="ECO:0000313" key="5">
    <source>
        <dbReference type="Proteomes" id="UP001309876"/>
    </source>
</evidence>
<dbReference type="PANTHER" id="PTHR48081">
    <property type="entry name" value="AB HYDROLASE SUPERFAMILY PROTEIN C4A8.06C"/>
    <property type="match status" value="1"/>
</dbReference>
<dbReference type="InterPro" id="IPR002168">
    <property type="entry name" value="Lipase_GDXG_HIS_AS"/>
</dbReference>
<dbReference type="InterPro" id="IPR013094">
    <property type="entry name" value="AB_hydrolase_3"/>
</dbReference>
<dbReference type="Pfam" id="PF07859">
    <property type="entry name" value="Abhydrolase_3"/>
    <property type="match status" value="1"/>
</dbReference>
<keyword evidence="5" id="KW-1185">Reference proteome</keyword>
<gene>
    <name evidence="4" type="ORF">LTR05_002966</name>
</gene>